<feature type="transmembrane region" description="Helical" evidence="2">
    <location>
        <begin position="51"/>
        <end position="73"/>
    </location>
</feature>
<keyword evidence="2" id="KW-0812">Transmembrane</keyword>
<reference evidence="3 4" key="1">
    <citation type="submission" date="2018-11" db="EMBL/GenBank/DDBJ databases">
        <title>Genome assembly of Steccherinum ochraceum LE-BIN_3174, the white-rot fungus of the Steccherinaceae family (The Residual Polyporoid clade, Polyporales, Basidiomycota).</title>
        <authorList>
            <person name="Fedorova T.V."/>
            <person name="Glazunova O.A."/>
            <person name="Landesman E.O."/>
            <person name="Moiseenko K.V."/>
            <person name="Psurtseva N.V."/>
            <person name="Savinova O.S."/>
            <person name="Shakhova N.V."/>
            <person name="Tyazhelova T.V."/>
            <person name="Vasina D.V."/>
        </authorList>
    </citation>
    <scope>NUCLEOTIDE SEQUENCE [LARGE SCALE GENOMIC DNA]</scope>
    <source>
        <strain evidence="3 4">LE-BIN_3174</strain>
    </source>
</reference>
<feature type="transmembrane region" description="Helical" evidence="2">
    <location>
        <begin position="174"/>
        <end position="196"/>
    </location>
</feature>
<comment type="caution">
    <text evidence="3">The sequence shown here is derived from an EMBL/GenBank/DDBJ whole genome shotgun (WGS) entry which is preliminary data.</text>
</comment>
<feature type="region of interest" description="Disordered" evidence="1">
    <location>
        <begin position="219"/>
        <end position="249"/>
    </location>
</feature>
<dbReference type="Proteomes" id="UP000292702">
    <property type="component" value="Unassembled WGS sequence"/>
</dbReference>
<name>A0A4R0RBU0_9APHY</name>
<feature type="transmembrane region" description="Helical" evidence="2">
    <location>
        <begin position="113"/>
        <end position="136"/>
    </location>
</feature>
<sequence>MVIKDHPPPPYTPQSPPSSPTATAPAANAAQHRRYPHRVRSLKMKDSTVRYVGYALVTAFAFGEFIMSCIGTAKRFAVGFYITLPLSLITIAAMIVLMIFNNRPNSSLFLTKLWFHASTVAVFAQAWIPMIILHTVDAAVGCGSRNRYYGGRQRNGVVYWNRWGWEPMMCSLPIVSGVFAYLVVALLSALFIFTLLRGQKHTFRVNVAETDLVGPIHLPPGSPRVSVSNGPGTDEERQALIGGEGVQED</sequence>
<evidence type="ECO:0000313" key="4">
    <source>
        <dbReference type="Proteomes" id="UP000292702"/>
    </source>
</evidence>
<feature type="compositionally biased region" description="Pro residues" evidence="1">
    <location>
        <begin position="8"/>
        <end position="19"/>
    </location>
</feature>
<feature type="transmembrane region" description="Helical" evidence="2">
    <location>
        <begin position="79"/>
        <end position="101"/>
    </location>
</feature>
<evidence type="ECO:0000256" key="1">
    <source>
        <dbReference type="SAM" id="MobiDB-lite"/>
    </source>
</evidence>
<dbReference type="AlphaFoldDB" id="A0A4R0RBU0"/>
<evidence type="ECO:0000256" key="2">
    <source>
        <dbReference type="SAM" id="Phobius"/>
    </source>
</evidence>
<gene>
    <name evidence="3" type="ORF">EIP91_009126</name>
</gene>
<organism evidence="3 4">
    <name type="scientific">Steccherinum ochraceum</name>
    <dbReference type="NCBI Taxonomy" id="92696"/>
    <lineage>
        <taxon>Eukaryota</taxon>
        <taxon>Fungi</taxon>
        <taxon>Dikarya</taxon>
        <taxon>Basidiomycota</taxon>
        <taxon>Agaricomycotina</taxon>
        <taxon>Agaricomycetes</taxon>
        <taxon>Polyporales</taxon>
        <taxon>Steccherinaceae</taxon>
        <taxon>Steccherinum</taxon>
    </lineage>
</organism>
<feature type="region of interest" description="Disordered" evidence="1">
    <location>
        <begin position="1"/>
        <end position="31"/>
    </location>
</feature>
<feature type="non-terminal residue" evidence="3">
    <location>
        <position position="249"/>
    </location>
</feature>
<keyword evidence="2" id="KW-0472">Membrane</keyword>
<keyword evidence="2" id="KW-1133">Transmembrane helix</keyword>
<dbReference type="EMBL" id="RWJN01000512">
    <property type="protein sequence ID" value="TCD61038.1"/>
    <property type="molecule type" value="Genomic_DNA"/>
</dbReference>
<protein>
    <submittedName>
        <fullName evidence="3">Uncharacterized protein</fullName>
    </submittedName>
</protein>
<feature type="compositionally biased region" description="Low complexity" evidence="1">
    <location>
        <begin position="20"/>
        <end position="30"/>
    </location>
</feature>
<evidence type="ECO:0000313" key="3">
    <source>
        <dbReference type="EMBL" id="TCD61038.1"/>
    </source>
</evidence>
<keyword evidence="4" id="KW-1185">Reference proteome</keyword>
<proteinExistence type="predicted"/>
<accession>A0A4R0RBU0</accession>